<reference evidence="2 3" key="2">
    <citation type="journal article" date="2019" name="G3 (Bethesda)">
        <title>Hybrid Assembly of the Genome of the Entomopathogenic Nematode Steinernema carpocapsae Identifies the X-Chromosome.</title>
        <authorList>
            <person name="Serra L."/>
            <person name="Macchietto M."/>
            <person name="Macias-Munoz A."/>
            <person name="McGill C.J."/>
            <person name="Rodriguez I.M."/>
            <person name="Rodriguez B."/>
            <person name="Murad R."/>
            <person name="Mortazavi A."/>
        </authorList>
    </citation>
    <scope>NUCLEOTIDE SEQUENCE [LARGE SCALE GENOMIC DNA]</scope>
    <source>
        <strain evidence="2 3">ALL</strain>
    </source>
</reference>
<organism evidence="2 3">
    <name type="scientific">Steinernema carpocapsae</name>
    <name type="common">Entomopathogenic nematode</name>
    <dbReference type="NCBI Taxonomy" id="34508"/>
    <lineage>
        <taxon>Eukaryota</taxon>
        <taxon>Metazoa</taxon>
        <taxon>Ecdysozoa</taxon>
        <taxon>Nematoda</taxon>
        <taxon>Chromadorea</taxon>
        <taxon>Rhabditida</taxon>
        <taxon>Tylenchina</taxon>
        <taxon>Panagrolaimomorpha</taxon>
        <taxon>Strongyloidoidea</taxon>
        <taxon>Steinernematidae</taxon>
        <taxon>Steinernema</taxon>
    </lineage>
</organism>
<proteinExistence type="predicted"/>
<dbReference type="PANTHER" id="PTHR24361">
    <property type="entry name" value="MITOGEN-ACTIVATED KINASE KINASE KINASE"/>
    <property type="match status" value="1"/>
</dbReference>
<protein>
    <recommendedName>
        <fullName evidence="1">Protein kinase domain-containing protein</fullName>
    </recommendedName>
</protein>
<sequence>MSTNQQQNSYERPSFDLTSGFAGCLVETPIGAVALQAALSSGSFGSVYQAEMTNGEEAFRCYAVKIVSRCSEHGANAFAYEAETLEWLRHAQHRRIVGYHGNYVPQENPDFGLLFFDLATFGSLEDLQAEFGIGIPVHRAWDYFQQILDGLAFIHSEGIFHNDIKPANILCNRPGSVQIADFGLASHNHQDRSQIPMNFGEGTVSFQPPEIFTDGQFAADCGDLWAATITFVTVVTNEVPWEAASDEEELFAEFKSGEFPEDYWDKLEEFKEEVLGFLECDPDNRAIPRLYSDHLEIYLR</sequence>
<dbReference type="InterPro" id="IPR000719">
    <property type="entry name" value="Prot_kinase_dom"/>
</dbReference>
<dbReference type="InterPro" id="IPR008271">
    <property type="entry name" value="Ser/Thr_kinase_AS"/>
</dbReference>
<dbReference type="InterPro" id="IPR053235">
    <property type="entry name" value="Ser_Thr_kinase"/>
</dbReference>
<dbReference type="Gene3D" id="1.10.510.10">
    <property type="entry name" value="Transferase(Phosphotransferase) domain 1"/>
    <property type="match status" value="1"/>
</dbReference>
<dbReference type="CDD" id="cd00180">
    <property type="entry name" value="PKc"/>
    <property type="match status" value="1"/>
</dbReference>
<feature type="domain" description="Protein kinase" evidence="1">
    <location>
        <begin position="33"/>
        <end position="297"/>
    </location>
</feature>
<comment type="caution">
    <text evidence="2">The sequence shown here is derived from an EMBL/GenBank/DDBJ whole genome shotgun (WGS) entry which is preliminary data.</text>
</comment>
<dbReference type="InterPro" id="IPR011009">
    <property type="entry name" value="Kinase-like_dom_sf"/>
</dbReference>
<dbReference type="PANTHER" id="PTHR24361:SF824">
    <property type="entry name" value="SERINE_THREONINE-PROTEIN KINASE NEK6"/>
    <property type="match status" value="1"/>
</dbReference>
<dbReference type="STRING" id="34508.A0A4U5N4T3"/>
<evidence type="ECO:0000313" key="3">
    <source>
        <dbReference type="Proteomes" id="UP000298663"/>
    </source>
</evidence>
<dbReference type="SMART" id="SM00220">
    <property type="entry name" value="S_TKc"/>
    <property type="match status" value="1"/>
</dbReference>
<dbReference type="PROSITE" id="PS50011">
    <property type="entry name" value="PROTEIN_KINASE_DOM"/>
    <property type="match status" value="1"/>
</dbReference>
<dbReference type="GO" id="GO:0005737">
    <property type="term" value="C:cytoplasm"/>
    <property type="evidence" value="ECO:0007669"/>
    <property type="project" value="TreeGrafter"/>
</dbReference>
<evidence type="ECO:0000313" key="2">
    <source>
        <dbReference type="EMBL" id="TKR77344.1"/>
    </source>
</evidence>
<evidence type="ECO:0000259" key="1">
    <source>
        <dbReference type="PROSITE" id="PS50011"/>
    </source>
</evidence>
<reference evidence="2 3" key="1">
    <citation type="journal article" date="2015" name="Genome Biol.">
        <title>Comparative genomics of Steinernema reveals deeply conserved gene regulatory networks.</title>
        <authorList>
            <person name="Dillman A.R."/>
            <person name="Macchietto M."/>
            <person name="Porter C.F."/>
            <person name="Rogers A."/>
            <person name="Williams B."/>
            <person name="Antoshechkin I."/>
            <person name="Lee M.M."/>
            <person name="Goodwin Z."/>
            <person name="Lu X."/>
            <person name="Lewis E.E."/>
            <person name="Goodrich-Blair H."/>
            <person name="Stock S.P."/>
            <person name="Adams B.J."/>
            <person name="Sternberg P.W."/>
            <person name="Mortazavi A."/>
        </authorList>
    </citation>
    <scope>NUCLEOTIDE SEQUENCE [LARGE SCALE GENOMIC DNA]</scope>
    <source>
        <strain evidence="2 3">ALL</strain>
    </source>
</reference>
<dbReference type="OrthoDB" id="8693905at2759"/>
<dbReference type="AlphaFoldDB" id="A0A4U5N4T3"/>
<gene>
    <name evidence="2" type="ORF">L596_018339</name>
</gene>
<name>A0A4U5N4T3_STECR</name>
<dbReference type="GO" id="GO:0004672">
    <property type="term" value="F:protein kinase activity"/>
    <property type="evidence" value="ECO:0007669"/>
    <property type="project" value="InterPro"/>
</dbReference>
<dbReference type="EMBL" id="AZBU02000005">
    <property type="protein sequence ID" value="TKR77344.1"/>
    <property type="molecule type" value="Genomic_DNA"/>
</dbReference>
<keyword evidence="3" id="KW-1185">Reference proteome</keyword>
<dbReference type="GO" id="GO:0005524">
    <property type="term" value="F:ATP binding"/>
    <property type="evidence" value="ECO:0007669"/>
    <property type="project" value="InterPro"/>
</dbReference>
<dbReference type="SUPFAM" id="SSF56112">
    <property type="entry name" value="Protein kinase-like (PK-like)"/>
    <property type="match status" value="1"/>
</dbReference>
<dbReference type="Pfam" id="PF00069">
    <property type="entry name" value="Pkinase"/>
    <property type="match status" value="1"/>
</dbReference>
<dbReference type="Proteomes" id="UP000298663">
    <property type="component" value="Unassembled WGS sequence"/>
</dbReference>
<accession>A0A4U5N4T3</accession>
<dbReference type="PROSITE" id="PS00108">
    <property type="entry name" value="PROTEIN_KINASE_ST"/>
    <property type="match status" value="1"/>
</dbReference>